<sequence>MGQNRQFKPGQKAPNNGTYVEIGETGSTVVNPKMVKLDAGDSFPETSNHNRIWTYKRKP</sequence>
<reference evidence="4 8" key="3">
    <citation type="submission" date="2017-01" db="EMBL/GenBank/DDBJ databases">
        <authorList>
            <person name="Varghese N."/>
            <person name="Submissions S."/>
        </authorList>
    </citation>
    <scope>NUCLEOTIDE SEQUENCE [LARGE SCALE GENOMIC DNA]</scope>
    <source>
        <strain evidence="4 8">RUG2-6</strain>
    </source>
</reference>
<evidence type="ECO:0000313" key="8">
    <source>
        <dbReference type="Proteomes" id="UP000185829"/>
    </source>
</evidence>
<dbReference type="GeneID" id="56472298"/>
<evidence type="ECO:0000313" key="9">
    <source>
        <dbReference type="Proteomes" id="UP000309170"/>
    </source>
</evidence>
<evidence type="ECO:0000313" key="2">
    <source>
        <dbReference type="EMBL" id="CAH0307456.1"/>
    </source>
</evidence>
<accession>A0A098F9F2</accession>
<dbReference type="EMBL" id="VNKI01000002">
    <property type="protein sequence ID" value="TVX83209.1"/>
    <property type="molecule type" value="Genomic_DNA"/>
</dbReference>
<dbReference type="EMBL" id="CCXW01000001">
    <property type="protein sequence ID" value="CEG31364.1"/>
    <property type="molecule type" value="Genomic_DNA"/>
</dbReference>
<dbReference type="AlphaFoldDB" id="A0A098F9F2"/>
<dbReference type="Proteomes" id="UP000317770">
    <property type="component" value="Unassembled WGS sequence"/>
</dbReference>
<reference evidence="2" key="6">
    <citation type="submission" date="2021-11" db="EMBL/GenBank/DDBJ databases">
        <authorList>
            <person name="Bulgarelli D."/>
        </authorList>
    </citation>
    <scope>NUCLEOTIDE SEQUENCE</scope>
    <source>
        <strain evidence="2">Bi133</strain>
    </source>
</reference>
<dbReference type="EMBL" id="CAKKMG010000123">
    <property type="protein sequence ID" value="CAH0307456.1"/>
    <property type="molecule type" value="Genomic_DNA"/>
</dbReference>
<reference evidence="6 10" key="5">
    <citation type="submission" date="2019-07" db="EMBL/GenBank/DDBJ databases">
        <title>Genome assembly of Bacillus simplex strain GGC-P6A.</title>
        <authorList>
            <person name="Jennings M.E."/>
            <person name="Barton H.A."/>
        </authorList>
    </citation>
    <scope>NUCLEOTIDE SEQUENCE [LARGE SCALE GENOMIC DNA]</scope>
    <source>
        <strain evidence="6 10">GGC-P6A</strain>
    </source>
</reference>
<dbReference type="EMBL" id="FTMX01000002">
    <property type="protein sequence ID" value="SIQ90639.1"/>
    <property type="molecule type" value="Genomic_DNA"/>
</dbReference>
<evidence type="ECO:0000313" key="7">
    <source>
        <dbReference type="Proteomes" id="UP000182110"/>
    </source>
</evidence>
<feature type="region of interest" description="Disordered" evidence="1">
    <location>
        <begin position="38"/>
        <end position="59"/>
    </location>
</feature>
<dbReference type="Pfam" id="PF14168">
    <property type="entry name" value="YjzC"/>
    <property type="match status" value="1"/>
</dbReference>
<dbReference type="InterPro" id="IPR025549">
    <property type="entry name" value="YjzC"/>
</dbReference>
<dbReference type="Proteomes" id="UP000182110">
    <property type="component" value="Unassembled WGS sequence"/>
</dbReference>
<evidence type="ECO:0000313" key="3">
    <source>
        <dbReference type="EMBL" id="CEG31364.1"/>
    </source>
</evidence>
<reference evidence="3 7" key="1">
    <citation type="journal article" date="2014" name="Genome Announc.">
        <title>Genome Sequence of Bacillus simplex Strain P558, Isolated from a Human Fecal Sample.</title>
        <authorList>
            <person name="Croce O."/>
            <person name="Hugon P."/>
            <person name="Lagier J.C."/>
            <person name="Bibi F."/>
            <person name="Robert C."/>
            <person name="Azhar E.I."/>
            <person name="Raoult D."/>
            <person name="Fournier P.E."/>
        </authorList>
    </citation>
    <scope>NUCLEOTIDE SEQUENCE [LARGE SCALE GENOMIC DNA]</scope>
    <source>
        <strain evidence="3 7">P558</strain>
    </source>
</reference>
<dbReference type="Proteomes" id="UP000309170">
    <property type="component" value="Unassembled WGS sequence"/>
</dbReference>
<dbReference type="EMBL" id="SZNT01000164">
    <property type="protein sequence ID" value="TKH11232.1"/>
    <property type="molecule type" value="Genomic_DNA"/>
</dbReference>
<evidence type="ECO:0000313" key="10">
    <source>
        <dbReference type="Proteomes" id="UP000317770"/>
    </source>
</evidence>
<feature type="region of interest" description="Disordered" evidence="1">
    <location>
        <begin position="1"/>
        <end position="26"/>
    </location>
</feature>
<comment type="caution">
    <text evidence="6">The sequence shown here is derived from an EMBL/GenBank/DDBJ whole genome shotgun (WGS) entry which is preliminary data.</text>
</comment>
<protein>
    <submittedName>
        <fullName evidence="6">YjzC family protein</fullName>
    </submittedName>
    <submittedName>
        <fullName evidence="4">YjzC-like protein</fullName>
    </submittedName>
</protein>
<proteinExistence type="predicted"/>
<dbReference type="OrthoDB" id="5244304at2"/>
<dbReference type="STRING" id="1478.UP17_05895"/>
<keyword evidence="7" id="KW-1185">Reference proteome</keyword>
<evidence type="ECO:0000256" key="1">
    <source>
        <dbReference type="SAM" id="MobiDB-lite"/>
    </source>
</evidence>
<organism evidence="6 10">
    <name type="scientific">Peribacillus simplex</name>
    <dbReference type="NCBI Taxonomy" id="1478"/>
    <lineage>
        <taxon>Bacteria</taxon>
        <taxon>Bacillati</taxon>
        <taxon>Bacillota</taxon>
        <taxon>Bacilli</taxon>
        <taxon>Bacillales</taxon>
        <taxon>Bacillaceae</taxon>
        <taxon>Peribacillus</taxon>
    </lineage>
</organism>
<evidence type="ECO:0000313" key="6">
    <source>
        <dbReference type="EMBL" id="TVX83209.1"/>
    </source>
</evidence>
<evidence type="ECO:0000313" key="4">
    <source>
        <dbReference type="EMBL" id="SIQ90639.1"/>
    </source>
</evidence>
<name>A0A098F9F2_9BACI</name>
<dbReference type="Proteomes" id="UP000789326">
    <property type="component" value="Unassembled WGS sequence"/>
</dbReference>
<reference evidence="5 9" key="4">
    <citation type="journal article" date="2019" name="Environ. Microbiol.">
        <title>An active ?-lactamase is a part of an orchestrated cell wall stress resistance network of Bacillus subtilis and related rhizosphere species.</title>
        <authorList>
            <person name="Bucher T."/>
            <person name="Keren-Paz A."/>
            <person name="Hausser J."/>
            <person name="Olender T."/>
            <person name="Cytryn E."/>
            <person name="Kolodkin-Gal I."/>
        </authorList>
    </citation>
    <scope>NUCLEOTIDE SEQUENCE [LARGE SCALE GENOMIC DNA]</scope>
    <source>
        <strain evidence="5 9">I4</strain>
    </source>
</reference>
<dbReference type="eggNOG" id="ENOG50339XF">
    <property type="taxonomic scope" value="Bacteria"/>
</dbReference>
<dbReference type="Proteomes" id="UP000185829">
    <property type="component" value="Unassembled WGS sequence"/>
</dbReference>
<evidence type="ECO:0000313" key="5">
    <source>
        <dbReference type="EMBL" id="TKH11232.1"/>
    </source>
</evidence>
<gene>
    <name evidence="3" type="ORF">BN1180_01505</name>
    <name evidence="5" type="ORF">FC678_12665</name>
    <name evidence="6" type="ORF">FQP34_06500</name>
    <name evidence="4" type="ORF">SAMN05878482_102504</name>
    <name evidence="2" type="ORF">SRABI133_04796</name>
</gene>
<reference evidence="3" key="2">
    <citation type="submission" date="2014-10" db="EMBL/GenBank/DDBJ databases">
        <authorList>
            <person name="Urmite Genomes"/>
        </authorList>
    </citation>
    <scope>NUCLEOTIDE SEQUENCE</scope>
    <source>
        <strain evidence="3">P558</strain>
    </source>
</reference>
<dbReference type="RefSeq" id="WP_034314546.1">
    <property type="nucleotide sequence ID" value="NZ_CABIYS010000001.1"/>
</dbReference>